<organism evidence="5 6">
    <name type="scientific">Alcaligenes xylosoxydans xylosoxydans</name>
    <name type="common">Achromobacter xylosoxidans</name>
    <dbReference type="NCBI Taxonomy" id="85698"/>
    <lineage>
        <taxon>Bacteria</taxon>
        <taxon>Pseudomonadati</taxon>
        <taxon>Pseudomonadota</taxon>
        <taxon>Betaproteobacteria</taxon>
        <taxon>Burkholderiales</taxon>
        <taxon>Alcaligenaceae</taxon>
        <taxon>Achromobacter</taxon>
    </lineage>
</organism>
<dbReference type="PANTHER" id="PTHR43537">
    <property type="entry name" value="TRANSCRIPTIONAL REGULATOR, GNTR FAMILY"/>
    <property type="match status" value="1"/>
</dbReference>
<reference evidence="5 6" key="1">
    <citation type="submission" date="2016-09" db="EMBL/GenBank/DDBJ databases">
        <title>Phylogenomics of Achromobacter.</title>
        <authorList>
            <person name="Jeukens J."/>
            <person name="Freschi L."/>
            <person name="Vincent A.T."/>
            <person name="Emond-Rheault J.-G."/>
            <person name="Kukavica-Ibrulj I."/>
            <person name="Charette S.J."/>
            <person name="Levesque R.C."/>
        </authorList>
    </citation>
    <scope>NUCLEOTIDE SEQUENCE [LARGE SCALE GENOMIC DNA]</scope>
    <source>
        <strain evidence="5 6">AUS488</strain>
    </source>
</reference>
<sequence length="235" mass="26103">MARTRQPEVSNDIRRLITQIRALLGKGEELPSERVLAEQLNVNRHRLRLALDKMREASELPRPAIRRNDPPILKGDVVVQETNALEVIELRMVLEPAIARLAAIRASPVQIAKILEAATTPSGVARSTGDIAFHKLLADSSGNQLAASLYAFLRHVGADQRLHIPTTAQTTRERIQMRDQEHRSIAEAIARRSPDAAEQSMRLHLWRVQREIADRLNPVGASAQAEALAEGLSNE</sequence>
<evidence type="ECO:0000256" key="1">
    <source>
        <dbReference type="ARBA" id="ARBA00023015"/>
    </source>
</evidence>
<dbReference type="InterPro" id="IPR036388">
    <property type="entry name" value="WH-like_DNA-bd_sf"/>
</dbReference>
<protein>
    <recommendedName>
        <fullName evidence="4">GntR C-terminal domain-containing protein</fullName>
    </recommendedName>
</protein>
<keyword evidence="1" id="KW-0805">Transcription regulation</keyword>
<dbReference type="Proteomes" id="UP000187251">
    <property type="component" value="Unassembled WGS sequence"/>
</dbReference>
<dbReference type="Pfam" id="PF07729">
    <property type="entry name" value="FCD"/>
    <property type="match status" value="1"/>
</dbReference>
<accession>A0A1R1JR54</accession>
<dbReference type="RefSeq" id="WP_076413356.1">
    <property type="nucleotide sequence ID" value="NZ_AP028040.1"/>
</dbReference>
<evidence type="ECO:0000256" key="3">
    <source>
        <dbReference type="ARBA" id="ARBA00023163"/>
    </source>
</evidence>
<dbReference type="InterPro" id="IPR036390">
    <property type="entry name" value="WH_DNA-bd_sf"/>
</dbReference>
<dbReference type="SUPFAM" id="SSF46785">
    <property type="entry name" value="Winged helix' DNA-binding domain"/>
    <property type="match status" value="1"/>
</dbReference>
<dbReference type="PANTHER" id="PTHR43537:SF5">
    <property type="entry name" value="UXU OPERON TRANSCRIPTIONAL REGULATOR"/>
    <property type="match status" value="1"/>
</dbReference>
<dbReference type="Gene3D" id="1.10.10.10">
    <property type="entry name" value="Winged helix-like DNA-binding domain superfamily/Winged helix DNA-binding domain"/>
    <property type="match status" value="1"/>
</dbReference>
<keyword evidence="2" id="KW-0238">DNA-binding</keyword>
<dbReference type="SUPFAM" id="SSF48008">
    <property type="entry name" value="GntR ligand-binding domain-like"/>
    <property type="match status" value="1"/>
</dbReference>
<gene>
    <name evidence="5" type="ORF">BIZ92_29765</name>
</gene>
<feature type="domain" description="GntR C-terminal" evidence="4">
    <location>
        <begin position="86"/>
        <end position="207"/>
    </location>
</feature>
<evidence type="ECO:0000259" key="4">
    <source>
        <dbReference type="SMART" id="SM00895"/>
    </source>
</evidence>
<comment type="caution">
    <text evidence="5">The sequence shown here is derived from an EMBL/GenBank/DDBJ whole genome shotgun (WGS) entry which is preliminary data.</text>
</comment>
<dbReference type="Gene3D" id="1.20.120.530">
    <property type="entry name" value="GntR ligand-binding domain-like"/>
    <property type="match status" value="1"/>
</dbReference>
<dbReference type="GO" id="GO:0003677">
    <property type="term" value="F:DNA binding"/>
    <property type="evidence" value="ECO:0007669"/>
    <property type="project" value="UniProtKB-KW"/>
</dbReference>
<evidence type="ECO:0000313" key="5">
    <source>
        <dbReference type="EMBL" id="OMG83851.1"/>
    </source>
</evidence>
<dbReference type="EMBL" id="MJMN01000022">
    <property type="protein sequence ID" value="OMG83851.1"/>
    <property type="molecule type" value="Genomic_DNA"/>
</dbReference>
<evidence type="ECO:0000313" key="6">
    <source>
        <dbReference type="Proteomes" id="UP000187251"/>
    </source>
</evidence>
<evidence type="ECO:0000256" key="2">
    <source>
        <dbReference type="ARBA" id="ARBA00023125"/>
    </source>
</evidence>
<keyword evidence="3" id="KW-0804">Transcription</keyword>
<dbReference type="SMART" id="SM00895">
    <property type="entry name" value="FCD"/>
    <property type="match status" value="1"/>
</dbReference>
<dbReference type="InterPro" id="IPR008920">
    <property type="entry name" value="TF_FadR/GntR_C"/>
</dbReference>
<dbReference type="OrthoDB" id="8640040at2"/>
<dbReference type="InterPro" id="IPR011711">
    <property type="entry name" value="GntR_C"/>
</dbReference>
<proteinExistence type="predicted"/>
<dbReference type="AlphaFoldDB" id="A0A1R1JR54"/>
<name>A0A1R1JR54_ALCXX</name>